<dbReference type="FunFam" id="3.10.50.40:FF:000006">
    <property type="entry name" value="Peptidyl-prolyl cis-trans isomerase"/>
    <property type="match status" value="1"/>
</dbReference>
<evidence type="ECO:0000256" key="5">
    <source>
        <dbReference type="ARBA" id="ARBA00023235"/>
    </source>
</evidence>
<sequence>MAVEVGVWSCVVDPKKGLTVEPPAAIRITNIALGDVLANASARTTLKLTYNSIIQDEEDSEELELKQASTFICALTPGKIEQVTTNLVLEDKEEYVFEVVGPNTVYLTGNYIGTRPDAPHQQGMDMPPFDGDSDSDGSEDAFDLQDVSSDVEMDPNELDDDARFEEIDEAVHGSAKKAKRPRDSDAGEADKAPKKQKAESGKAVKPDAEASDKTEKKKDKKEKKKDAVKADGETASEKKPAAEREVAGGVKIKDTKVGTGPAAKKGNTVSMRYIGKLQNGKIFDSNTKGKPFTFHLGKGEVIKGWDEGIVGMHVGGERLLTIPAAMGYGKRGTDGIPGNSTLIFGASFSSVQYRC</sequence>
<dbReference type="Gene3D" id="2.60.120.340">
    <property type="entry name" value="Nucleoplasmin core domain"/>
    <property type="match status" value="1"/>
</dbReference>
<proteinExistence type="inferred from homology"/>
<feature type="compositionally biased region" description="Basic and acidic residues" evidence="7">
    <location>
        <begin position="181"/>
        <end position="217"/>
    </location>
</feature>
<dbReference type="InterPro" id="IPR001179">
    <property type="entry name" value="PPIase_FKBP_dom"/>
</dbReference>
<organism evidence="9 10">
    <name type="scientific">Mycena albidolilacea</name>
    <dbReference type="NCBI Taxonomy" id="1033008"/>
    <lineage>
        <taxon>Eukaryota</taxon>
        <taxon>Fungi</taxon>
        <taxon>Dikarya</taxon>
        <taxon>Basidiomycota</taxon>
        <taxon>Agaricomycotina</taxon>
        <taxon>Agaricomycetes</taxon>
        <taxon>Agaricomycetidae</taxon>
        <taxon>Agaricales</taxon>
        <taxon>Marasmiineae</taxon>
        <taxon>Mycenaceae</taxon>
        <taxon>Mycena</taxon>
    </lineage>
</organism>
<feature type="region of interest" description="Disordered" evidence="7">
    <location>
        <begin position="112"/>
        <end position="156"/>
    </location>
</feature>
<keyword evidence="5 6" id="KW-0413">Isomerase</keyword>
<comment type="catalytic activity">
    <reaction evidence="1 6">
        <text>[protein]-peptidylproline (omega=180) = [protein]-peptidylproline (omega=0)</text>
        <dbReference type="Rhea" id="RHEA:16237"/>
        <dbReference type="Rhea" id="RHEA-COMP:10747"/>
        <dbReference type="Rhea" id="RHEA-COMP:10748"/>
        <dbReference type="ChEBI" id="CHEBI:83833"/>
        <dbReference type="ChEBI" id="CHEBI:83834"/>
        <dbReference type="EC" id="5.2.1.8"/>
    </reaction>
</comment>
<dbReference type="EMBL" id="JARIHO010000020">
    <property type="protein sequence ID" value="KAJ7346742.1"/>
    <property type="molecule type" value="Genomic_DNA"/>
</dbReference>
<feature type="region of interest" description="Disordered" evidence="7">
    <location>
        <begin position="169"/>
        <end position="246"/>
    </location>
</feature>
<evidence type="ECO:0000256" key="7">
    <source>
        <dbReference type="SAM" id="MobiDB-lite"/>
    </source>
</evidence>
<evidence type="ECO:0000256" key="6">
    <source>
        <dbReference type="PROSITE-ProRule" id="PRU00277"/>
    </source>
</evidence>
<dbReference type="InterPro" id="IPR046357">
    <property type="entry name" value="PPIase_dom_sf"/>
</dbReference>
<dbReference type="PIRSF" id="PIRSF001473">
    <property type="entry name" value="FK506-bp_FPR3"/>
    <property type="match status" value="1"/>
</dbReference>
<accession>A0AAD6ZZR6</accession>
<keyword evidence="10" id="KW-1185">Reference proteome</keyword>
<dbReference type="Gene3D" id="3.10.50.40">
    <property type="match status" value="1"/>
</dbReference>
<dbReference type="EC" id="5.2.1.8" evidence="3 6"/>
<evidence type="ECO:0000256" key="1">
    <source>
        <dbReference type="ARBA" id="ARBA00000971"/>
    </source>
</evidence>
<protein>
    <recommendedName>
        <fullName evidence="3 6">peptidylprolyl isomerase</fullName>
        <ecNumber evidence="3 6">5.2.1.8</ecNumber>
    </recommendedName>
</protein>
<evidence type="ECO:0000313" key="10">
    <source>
        <dbReference type="Proteomes" id="UP001218218"/>
    </source>
</evidence>
<dbReference type="SUPFAM" id="SSF54534">
    <property type="entry name" value="FKBP-like"/>
    <property type="match status" value="1"/>
</dbReference>
<dbReference type="InterPro" id="IPR023566">
    <property type="entry name" value="PPIase_Fpr3/Fpr4-like"/>
</dbReference>
<evidence type="ECO:0000256" key="3">
    <source>
        <dbReference type="ARBA" id="ARBA00013194"/>
    </source>
</evidence>
<reference evidence="9" key="1">
    <citation type="submission" date="2023-03" db="EMBL/GenBank/DDBJ databases">
        <title>Massive genome expansion in bonnet fungi (Mycena s.s.) driven by repeated elements and novel gene families across ecological guilds.</title>
        <authorList>
            <consortium name="Lawrence Berkeley National Laboratory"/>
            <person name="Harder C.B."/>
            <person name="Miyauchi S."/>
            <person name="Viragh M."/>
            <person name="Kuo A."/>
            <person name="Thoen E."/>
            <person name="Andreopoulos B."/>
            <person name="Lu D."/>
            <person name="Skrede I."/>
            <person name="Drula E."/>
            <person name="Henrissat B."/>
            <person name="Morin E."/>
            <person name="Kohler A."/>
            <person name="Barry K."/>
            <person name="LaButti K."/>
            <person name="Morin E."/>
            <person name="Salamov A."/>
            <person name="Lipzen A."/>
            <person name="Mereny Z."/>
            <person name="Hegedus B."/>
            <person name="Baldrian P."/>
            <person name="Stursova M."/>
            <person name="Weitz H."/>
            <person name="Taylor A."/>
            <person name="Grigoriev I.V."/>
            <person name="Nagy L.G."/>
            <person name="Martin F."/>
            <person name="Kauserud H."/>
        </authorList>
    </citation>
    <scope>NUCLEOTIDE SEQUENCE</scope>
    <source>
        <strain evidence="9">CBHHK002</strain>
    </source>
</reference>
<dbReference type="Pfam" id="PF17800">
    <property type="entry name" value="NPL"/>
    <property type="match status" value="1"/>
</dbReference>
<comment type="similarity">
    <text evidence="2">Belongs to the FKBP-type PPIase family. FKBP3/4 subfamily.</text>
</comment>
<comment type="caution">
    <text evidence="9">The sequence shown here is derived from an EMBL/GenBank/DDBJ whole genome shotgun (WGS) entry which is preliminary data.</text>
</comment>
<dbReference type="Pfam" id="PF00254">
    <property type="entry name" value="FKBP_C"/>
    <property type="match status" value="1"/>
</dbReference>
<dbReference type="PANTHER" id="PTHR43811:SF19">
    <property type="entry name" value="39 KDA FK506-BINDING NUCLEAR PROTEIN"/>
    <property type="match status" value="1"/>
</dbReference>
<feature type="domain" description="PPIase FKBP-type" evidence="8">
    <location>
        <begin position="266"/>
        <end position="352"/>
    </location>
</feature>
<evidence type="ECO:0000256" key="4">
    <source>
        <dbReference type="ARBA" id="ARBA00023110"/>
    </source>
</evidence>
<dbReference type="InterPro" id="IPR041232">
    <property type="entry name" value="NPL"/>
</dbReference>
<feature type="compositionally biased region" description="Acidic residues" evidence="7">
    <location>
        <begin position="131"/>
        <end position="156"/>
    </location>
</feature>
<dbReference type="GO" id="GO:0003755">
    <property type="term" value="F:peptidyl-prolyl cis-trans isomerase activity"/>
    <property type="evidence" value="ECO:0007669"/>
    <property type="project" value="UniProtKB-KW"/>
</dbReference>
<evidence type="ECO:0000256" key="2">
    <source>
        <dbReference type="ARBA" id="ARBA00007838"/>
    </source>
</evidence>
<gene>
    <name evidence="9" type="ORF">DFH08DRAFT_914739</name>
</gene>
<dbReference type="GO" id="GO:0005730">
    <property type="term" value="C:nucleolus"/>
    <property type="evidence" value="ECO:0007669"/>
    <property type="project" value="TreeGrafter"/>
</dbReference>
<dbReference type="AlphaFoldDB" id="A0AAD6ZZR6"/>
<dbReference type="Proteomes" id="UP001218218">
    <property type="component" value="Unassembled WGS sequence"/>
</dbReference>
<dbReference type="PANTHER" id="PTHR43811">
    <property type="entry name" value="FKBP-TYPE PEPTIDYL-PROLYL CIS-TRANS ISOMERASE FKPA"/>
    <property type="match status" value="1"/>
</dbReference>
<dbReference type="PROSITE" id="PS50059">
    <property type="entry name" value="FKBP_PPIASE"/>
    <property type="match status" value="1"/>
</dbReference>
<evidence type="ECO:0000259" key="8">
    <source>
        <dbReference type="PROSITE" id="PS50059"/>
    </source>
</evidence>
<name>A0AAD6ZZR6_9AGAR</name>
<keyword evidence="4 6" id="KW-0697">Rotamase</keyword>
<dbReference type="GO" id="GO:0000785">
    <property type="term" value="C:chromatin"/>
    <property type="evidence" value="ECO:0007669"/>
    <property type="project" value="TreeGrafter"/>
</dbReference>
<evidence type="ECO:0000313" key="9">
    <source>
        <dbReference type="EMBL" id="KAJ7346742.1"/>
    </source>
</evidence>
<feature type="compositionally biased region" description="Basic and acidic residues" evidence="7">
    <location>
        <begin position="224"/>
        <end position="246"/>
    </location>
</feature>